<feature type="region of interest" description="Disordered" evidence="1">
    <location>
        <begin position="460"/>
        <end position="492"/>
    </location>
</feature>
<feature type="region of interest" description="Disordered" evidence="1">
    <location>
        <begin position="538"/>
        <end position="663"/>
    </location>
</feature>
<evidence type="ECO:0000313" key="2">
    <source>
        <dbReference type="EMBL" id="KAK3234228.1"/>
    </source>
</evidence>
<keyword evidence="3" id="KW-1185">Reference proteome</keyword>
<feature type="region of interest" description="Disordered" evidence="1">
    <location>
        <begin position="197"/>
        <end position="283"/>
    </location>
</feature>
<comment type="caution">
    <text evidence="2">The sequence shown here is derived from an EMBL/GenBank/DDBJ whole genome shotgun (WGS) entry which is preliminary data.</text>
</comment>
<dbReference type="GO" id="GO:0005884">
    <property type="term" value="C:actin filament"/>
    <property type="evidence" value="ECO:0007669"/>
    <property type="project" value="TreeGrafter"/>
</dbReference>
<reference evidence="2 3" key="1">
    <citation type="journal article" date="2015" name="Genome Biol. Evol.">
        <title>Comparative Genomics of a Bacterivorous Green Alga Reveals Evolutionary Causalities and Consequences of Phago-Mixotrophic Mode of Nutrition.</title>
        <authorList>
            <person name="Burns J.A."/>
            <person name="Paasch A."/>
            <person name="Narechania A."/>
            <person name="Kim E."/>
        </authorList>
    </citation>
    <scope>NUCLEOTIDE SEQUENCE [LARGE SCALE GENOMIC DNA]</scope>
    <source>
        <strain evidence="2 3">PLY_AMNH</strain>
    </source>
</reference>
<dbReference type="Proteomes" id="UP001190700">
    <property type="component" value="Unassembled WGS sequence"/>
</dbReference>
<proteinExistence type="predicted"/>
<feature type="compositionally biased region" description="Polar residues" evidence="1">
    <location>
        <begin position="252"/>
        <end position="264"/>
    </location>
</feature>
<evidence type="ECO:0000256" key="1">
    <source>
        <dbReference type="SAM" id="MobiDB-lite"/>
    </source>
</evidence>
<dbReference type="GO" id="GO:0030041">
    <property type="term" value="P:actin filament polymerization"/>
    <property type="evidence" value="ECO:0007669"/>
    <property type="project" value="TreeGrafter"/>
</dbReference>
<organism evidence="2 3">
    <name type="scientific">Cymbomonas tetramitiformis</name>
    <dbReference type="NCBI Taxonomy" id="36881"/>
    <lineage>
        <taxon>Eukaryota</taxon>
        <taxon>Viridiplantae</taxon>
        <taxon>Chlorophyta</taxon>
        <taxon>Pyramimonadophyceae</taxon>
        <taxon>Pyramimonadales</taxon>
        <taxon>Pyramimonadaceae</taxon>
        <taxon>Cymbomonas</taxon>
    </lineage>
</organism>
<dbReference type="EMBL" id="LGRX02035539">
    <property type="protein sequence ID" value="KAK3234228.1"/>
    <property type="molecule type" value="Genomic_DNA"/>
</dbReference>
<feature type="region of interest" description="Disordered" evidence="1">
    <location>
        <begin position="700"/>
        <end position="721"/>
    </location>
</feature>
<dbReference type="InterPro" id="IPR051412">
    <property type="entry name" value="Formin_Homology_Diaphanous_sf"/>
</dbReference>
<evidence type="ECO:0000313" key="3">
    <source>
        <dbReference type="Proteomes" id="UP001190700"/>
    </source>
</evidence>
<protein>
    <submittedName>
        <fullName evidence="2">Uncharacterized protein</fullName>
    </submittedName>
</protein>
<dbReference type="AlphaFoldDB" id="A0AAE0BE24"/>
<feature type="compositionally biased region" description="Basic and acidic residues" evidence="1">
    <location>
        <begin position="538"/>
        <end position="547"/>
    </location>
</feature>
<dbReference type="PANTHER" id="PTHR45691:SF6">
    <property type="entry name" value="PROTEIN DIAPHANOUS"/>
    <property type="match status" value="1"/>
</dbReference>
<sequence>MVCSRATRAFANSTVASASSFSTLSYRVTTYNARVPTWTEVAKQDSPDGITWALYSDVESIQRGNTVASLFASGLQGGTSYILWVVLADFLQARYGQRLHHVFDTNPPFAAPSPPLPPGAASFLDGFPTLTDIGMSHAAVSFYVTDPGRVYYILQYAGQHPPTRDNVLTAEGYGINVPLDTGTVTLTPVALGPNGEVPVSQAADVSGAPDPAPAPSGTRRRYLLQSAGNATSDNSEEDGTNSTADASDASEGASNATTGSSESNEGGVAAPPPSAAGEGDSEDDVAYFGSVSFTALPSGSSLAAYMMPEDMEGALGNMEVVIIETWSTPSPPLGPPAPLDVQITVDLTLEGYTQTSLTATDVNWVKKVIAETAGVGLDASDVSVIGTEGGVGNVRLLLEFHVIGADTWQTVQENLSTAQSSGALYADLAAGLPNLVNPLQMSFGVYELIPPIPPPLLPPAPPDIPFPPAPSPPPPGSPPLPPPPPSPPPPCSPLATSITGAVTSFIIGGVIYWYFYFYKAGAYDGQVQKMAASKQREEKRGLLKDDPLFPQKSDPAEMQMAAAGAGGAPEGGAAHPGGPAPGDAPHPQQLNPNPYELEPAYYHDPALPHQPGHPHAANPYAQHPDHPSYPNDPHAYAQHPDHPSYPNDPHAYAQHPDHPRTPMILMFQHPQHPQHHHQPPPDWSAMSTRERVMMRGQMGAEGHYSDPRRDPYGGQQYAGAPGMPYPGDQAAMGGAHGMAGAPRGPQMGYLPEAPGGYYDPVFAEKRRHVHERLMQEKEEQHRQELARLAKIKDRFMAEMSNIYGKEVMDAVTSEAAPLEETSPRGRQPPLVRPPSLHGCPPDDAMCLSVYTAPTPNG</sequence>
<name>A0AAE0BE24_9CHLO</name>
<feature type="region of interest" description="Disordered" evidence="1">
    <location>
        <begin position="813"/>
        <end position="841"/>
    </location>
</feature>
<accession>A0AAE0BE24</accession>
<dbReference type="PANTHER" id="PTHR45691">
    <property type="entry name" value="PROTEIN DIAPHANOUS"/>
    <property type="match status" value="1"/>
</dbReference>
<gene>
    <name evidence="2" type="ORF">CYMTET_55508</name>
</gene>